<dbReference type="EMBL" id="NBSH01000002">
    <property type="protein sequence ID" value="ORX39968.1"/>
    <property type="molecule type" value="Genomic_DNA"/>
</dbReference>
<evidence type="ECO:0000313" key="9">
    <source>
        <dbReference type="Proteomes" id="UP000193218"/>
    </source>
</evidence>
<dbReference type="Gene3D" id="3.30.200.160">
    <property type="entry name" value="TFIIIC, subcomplex tauA, subunit Sfc1, barrel domain"/>
    <property type="match status" value="1"/>
</dbReference>
<dbReference type="InterPro" id="IPR041499">
    <property type="entry name" value="Tfc1/Sfc1_N"/>
</dbReference>
<dbReference type="PANTHER" id="PTHR13230">
    <property type="entry name" value="GENERAL TRANSCRIPTION FACTOR IIIC, POLYPEPTIDE 5"/>
    <property type="match status" value="1"/>
</dbReference>
<dbReference type="OrthoDB" id="5598268at2759"/>
<feature type="region of interest" description="Disordered" evidence="5">
    <location>
        <begin position="550"/>
        <end position="596"/>
    </location>
</feature>
<evidence type="ECO:0000256" key="2">
    <source>
        <dbReference type="ARBA" id="ARBA00023125"/>
    </source>
</evidence>
<dbReference type="Proteomes" id="UP000193218">
    <property type="component" value="Unassembled WGS sequence"/>
</dbReference>
<feature type="domain" description="Transcription factor IIIC subunit 5 HTH" evidence="6">
    <location>
        <begin position="244"/>
        <end position="395"/>
    </location>
</feature>
<evidence type="ECO:0000259" key="6">
    <source>
        <dbReference type="Pfam" id="PF09734"/>
    </source>
</evidence>
<keyword evidence="3" id="KW-0804">Transcription</keyword>
<comment type="caution">
    <text evidence="8">The sequence shown here is derived from an EMBL/GenBank/DDBJ whole genome shotgun (WGS) entry which is preliminary data.</text>
</comment>
<keyword evidence="2" id="KW-0238">DNA-binding</keyword>
<dbReference type="Pfam" id="PF09734">
    <property type="entry name" value="Tau95"/>
    <property type="match status" value="1"/>
</dbReference>
<dbReference type="GO" id="GO:0001002">
    <property type="term" value="F:RNA polymerase III type 1 promoter sequence-specific DNA binding"/>
    <property type="evidence" value="ECO:0007669"/>
    <property type="project" value="TreeGrafter"/>
</dbReference>
<keyword evidence="4" id="KW-0539">Nucleus</keyword>
<evidence type="ECO:0000256" key="5">
    <source>
        <dbReference type="SAM" id="MobiDB-lite"/>
    </source>
</evidence>
<evidence type="ECO:0000256" key="4">
    <source>
        <dbReference type="ARBA" id="ARBA00023242"/>
    </source>
</evidence>
<evidence type="ECO:0000256" key="3">
    <source>
        <dbReference type="ARBA" id="ARBA00023163"/>
    </source>
</evidence>
<keyword evidence="9" id="KW-1185">Reference proteome</keyword>
<dbReference type="Pfam" id="PF17682">
    <property type="entry name" value="Tau95_N"/>
    <property type="match status" value="1"/>
</dbReference>
<dbReference type="InParanoid" id="A0A1Y1UPJ0"/>
<evidence type="ECO:0000259" key="7">
    <source>
        <dbReference type="Pfam" id="PF17682"/>
    </source>
</evidence>
<protein>
    <submittedName>
        <fullName evidence="8">RNA polymerase III transcription factor IIIC subunit-domain-containing protein</fullName>
    </submittedName>
</protein>
<accession>A0A1Y1UPJ0</accession>
<dbReference type="GO" id="GO:0006384">
    <property type="term" value="P:transcription initiation at RNA polymerase III promoter"/>
    <property type="evidence" value="ECO:0007669"/>
    <property type="project" value="InterPro"/>
</dbReference>
<feature type="region of interest" description="Disordered" evidence="5">
    <location>
        <begin position="1"/>
        <end position="24"/>
    </location>
</feature>
<feature type="region of interest" description="Disordered" evidence="5">
    <location>
        <begin position="117"/>
        <end position="149"/>
    </location>
</feature>
<dbReference type="GO" id="GO:0000127">
    <property type="term" value="C:transcription factor TFIIIC complex"/>
    <property type="evidence" value="ECO:0007669"/>
    <property type="project" value="InterPro"/>
</dbReference>
<sequence>MSASGPSSVPMDIDTPVETGEGQAGSSIMGALAASVAPFHTYPKQPFASIEYLGPVSHPSAILKIITQEDINTCLNSTEKTVEARSIDMRYKPGDLYAIPVKGLKVPSQKLLLKVVRKKRRPQERDTEHGARTTTSPSRKGKQREGTENGIFTAEVVGPLTQTIRFKSMGDWHYTPDQQGRTAQIIGAMRDLDYDAILEYSVPPLDETFVEPVSPSGQDGDDPMEGSSGTTQLYRSLLDLQALPVFSDRRVPLIWNYKNHTQAYVEDYEDKRTGETKQRYVNRARHVAYTIPIIGHNSKNVPKEPVKGLMDKLKKADQRIMEKMRNLLAERPVWLRHVLLRQFSEADRRVIILSKAYFPAFVYTFGAGPFWKCLVRYGYDPRHHVEARLYQRIYFYLNVTRIGPRGHAYHSPPPDDDDEEDGGKAKTGSNITTQAERKSQWEAQQERLIAEGKRPPFDPDQDYIFDGKILQRDVPDFQLCDITDPLIRKYIDDPALVGDKCAAHDGWYKPAAYALIKALTRIKFTHIRDNDEPAPDSICFQAIEDFEAAMLEGKSGEGGSRMADDDDDEEHEEEDEGDEDEEEDEGGEGGDDAGEE</sequence>
<proteinExistence type="predicted"/>
<dbReference type="STRING" id="4999.A0A1Y1UPJ0"/>
<dbReference type="InterPro" id="IPR019136">
    <property type="entry name" value="TF_IIIC_su-5_HTH"/>
</dbReference>
<evidence type="ECO:0000256" key="1">
    <source>
        <dbReference type="ARBA" id="ARBA00004123"/>
    </source>
</evidence>
<comment type="subcellular location">
    <subcellularLocation>
        <location evidence="1">Nucleus</location>
    </subcellularLocation>
</comment>
<feature type="domain" description="Transcription factor IIIC subunit Tfc1/Sfc1 triple barrel" evidence="7">
    <location>
        <begin position="60"/>
        <end position="174"/>
    </location>
</feature>
<dbReference type="GO" id="GO:0001003">
    <property type="term" value="F:RNA polymerase III type 2 promoter sequence-specific DNA binding"/>
    <property type="evidence" value="ECO:0007669"/>
    <property type="project" value="TreeGrafter"/>
</dbReference>
<dbReference type="RefSeq" id="XP_021873753.1">
    <property type="nucleotide sequence ID" value="XM_022014753.1"/>
</dbReference>
<organism evidence="8 9">
    <name type="scientific">Kockovaella imperatae</name>
    <dbReference type="NCBI Taxonomy" id="4999"/>
    <lineage>
        <taxon>Eukaryota</taxon>
        <taxon>Fungi</taxon>
        <taxon>Dikarya</taxon>
        <taxon>Basidiomycota</taxon>
        <taxon>Agaricomycotina</taxon>
        <taxon>Tremellomycetes</taxon>
        <taxon>Tremellales</taxon>
        <taxon>Cuniculitremaceae</taxon>
        <taxon>Kockovaella</taxon>
    </lineage>
</organism>
<dbReference type="GO" id="GO:0005634">
    <property type="term" value="C:nucleus"/>
    <property type="evidence" value="ECO:0007669"/>
    <property type="project" value="UniProtKB-SubCell"/>
</dbReference>
<feature type="compositionally biased region" description="Acidic residues" evidence="5">
    <location>
        <begin position="564"/>
        <end position="596"/>
    </location>
</feature>
<dbReference type="FunCoup" id="A0A1Y1UPJ0">
    <property type="interactions" value="348"/>
</dbReference>
<dbReference type="InterPro" id="IPR040454">
    <property type="entry name" value="TF_IIIC_Tfc1/Sfc1"/>
</dbReference>
<reference evidence="8 9" key="1">
    <citation type="submission" date="2017-03" db="EMBL/GenBank/DDBJ databases">
        <title>Widespread Adenine N6-methylation of Active Genes in Fungi.</title>
        <authorList>
            <consortium name="DOE Joint Genome Institute"/>
            <person name="Mondo S.J."/>
            <person name="Dannebaum R.O."/>
            <person name="Kuo R.C."/>
            <person name="Louie K.B."/>
            <person name="Bewick A.J."/>
            <person name="Labutti K."/>
            <person name="Haridas S."/>
            <person name="Kuo A."/>
            <person name="Salamov A."/>
            <person name="Ahrendt S.R."/>
            <person name="Lau R."/>
            <person name="Bowen B.P."/>
            <person name="Lipzen A."/>
            <person name="Sullivan W."/>
            <person name="Andreopoulos W.B."/>
            <person name="Clum A."/>
            <person name="Lindquist E."/>
            <person name="Daum C."/>
            <person name="Northen T.R."/>
            <person name="Ramamoorthy G."/>
            <person name="Schmitz R.J."/>
            <person name="Gryganskyi A."/>
            <person name="Culley D."/>
            <person name="Magnuson J."/>
            <person name="James T.Y."/>
            <person name="O'Malley M.A."/>
            <person name="Stajich J.E."/>
            <person name="Spatafora J.W."/>
            <person name="Visel A."/>
            <person name="Grigoriev I.V."/>
        </authorList>
    </citation>
    <scope>NUCLEOTIDE SEQUENCE [LARGE SCALE GENOMIC DNA]</scope>
    <source>
        <strain evidence="8 9">NRRL Y-17943</strain>
    </source>
</reference>
<dbReference type="PANTHER" id="PTHR13230:SF5">
    <property type="entry name" value="GENERAL TRANSCRIPTION FACTOR 3C POLYPEPTIDE 5"/>
    <property type="match status" value="1"/>
</dbReference>
<dbReference type="InterPro" id="IPR042536">
    <property type="entry name" value="TFIIIC_tauA_Sfc1"/>
</dbReference>
<gene>
    <name evidence="8" type="ORF">BD324DRAFT_615707</name>
</gene>
<dbReference type="GeneID" id="33556561"/>
<dbReference type="AlphaFoldDB" id="A0A1Y1UPJ0"/>
<feature type="region of interest" description="Disordered" evidence="5">
    <location>
        <begin position="406"/>
        <end position="439"/>
    </location>
</feature>
<evidence type="ECO:0000313" key="8">
    <source>
        <dbReference type="EMBL" id="ORX39968.1"/>
    </source>
</evidence>
<name>A0A1Y1UPJ0_9TREE</name>